<evidence type="ECO:0000256" key="1">
    <source>
        <dbReference type="ARBA" id="ARBA00004370"/>
    </source>
</evidence>
<evidence type="ECO:0000256" key="4">
    <source>
        <dbReference type="ARBA" id="ARBA00023136"/>
    </source>
</evidence>
<comment type="caution">
    <text evidence="11">The sequence shown here is derived from an EMBL/GenBank/DDBJ whole genome shotgun (WGS) entry which is preliminary data.</text>
</comment>
<dbReference type="EMBL" id="JAIHOM010000030">
    <property type="protein sequence ID" value="MCW6036199.1"/>
    <property type="molecule type" value="Genomic_DNA"/>
</dbReference>
<dbReference type="Pfam" id="PF07244">
    <property type="entry name" value="POTRA"/>
    <property type="match status" value="1"/>
</dbReference>
<feature type="domain" description="Bacterial surface antigen (D15)" evidence="8">
    <location>
        <begin position="476"/>
        <end position="804"/>
    </location>
</feature>
<evidence type="ECO:0000313" key="11">
    <source>
        <dbReference type="EMBL" id="MCW6036199.1"/>
    </source>
</evidence>
<feature type="region of interest" description="Disordered" evidence="6">
    <location>
        <begin position="138"/>
        <end position="164"/>
    </location>
</feature>
<dbReference type="Gene3D" id="3.10.20.310">
    <property type="entry name" value="membrane protein fhac"/>
    <property type="match status" value="3"/>
</dbReference>
<sequence>MRLSPLLVVFLTTSAPLGLARTALGEVATWTEGNPDSLTQADSPSMVALESLDWSSLVSVASPLTDVNGAPLSETPNWGNPEQSVGIWDELLSHQLLSQESPEETPLSVAAATLPIPASLANNRAPQGLEQDNGELAQTEVSEQPGEPQSSETRVQGEMSPTEDRGETIIAGEMMIPPAAVTAPTALDLAQLPPSPLDQPPPAAPPAEGEPRVLVAEVVVAGDNLTPELEDVVYNAIRTQPGRTTTRSQLQEDVNAVFATGFFANVTQVPEDTPLGVRITFQVDVNPVLRQVVLQTLPEGAQQRAVPPEVVDEIFGGQYGETLNLRTLQENVMALNQWYQSNGYDLAQVLGSPQVSRDGVVTLQVAEGLIEDVQVRFLNEEGEEVSGRTRPFIVTREMQMAAGGIFQRDMAQADLQRVFGLGLFQDARLNFEPGTDPSQVIVNVEVQEGNTGSVAAGVGISSASGFFGTGSYQQRNVGGNNQDLTAELQIGTREFLFDVAFTDPWIAGDPYRTSYTVNAFRRRTISLIFDGGDPEIRLPNNDRPRVVRTGGGVNFVRPLAPDPFTRADWTLSAGFQYQAVSIQDGNADISPVDSLGNLLSFSPSGRDTIVALQLGAIYDRRNNPLQPTSGSLIRLGMDQTIPIGSGQIFFNRLRGSYSRYIPVDWFNLSRDPDAPQTLAFNIQAGTVLGDLPPYEAFSIGGANSVRGYEEGNVGSGRSYLQLTAEYRFPILSFIGGTLFVDYGTDLGSGSSVPGNPARVRNKPGSGLGYGVGVRIQSPLGPIRVDYGFNDQGDSRLHFGIGERF</sequence>
<gene>
    <name evidence="11" type="ORF">K4A83_07925</name>
</gene>
<dbReference type="InterPro" id="IPR039910">
    <property type="entry name" value="D15-like"/>
</dbReference>
<feature type="domain" description="POTRA" evidence="9">
    <location>
        <begin position="215"/>
        <end position="284"/>
    </location>
</feature>
<feature type="chain" id="PRO_5046703750" evidence="7">
    <location>
        <begin position="21"/>
        <end position="804"/>
    </location>
</feature>
<evidence type="ECO:0000259" key="10">
    <source>
        <dbReference type="Pfam" id="PF08479"/>
    </source>
</evidence>
<protein>
    <submittedName>
        <fullName evidence="11">BamA/TamA family outer membrane protein</fullName>
    </submittedName>
</protein>
<keyword evidence="3 7" id="KW-0732">Signal</keyword>
<evidence type="ECO:0000313" key="12">
    <source>
        <dbReference type="Proteomes" id="UP001526426"/>
    </source>
</evidence>
<evidence type="ECO:0000256" key="6">
    <source>
        <dbReference type="SAM" id="MobiDB-lite"/>
    </source>
</evidence>
<evidence type="ECO:0000256" key="2">
    <source>
        <dbReference type="ARBA" id="ARBA00022692"/>
    </source>
</evidence>
<feature type="signal peptide" evidence="7">
    <location>
        <begin position="1"/>
        <end position="20"/>
    </location>
</feature>
<accession>A0ABT3L3W8</accession>
<reference evidence="11 12" key="1">
    <citation type="submission" date="2021-08" db="EMBL/GenBank/DDBJ databases">
        <title>Draft genome sequence of Spirulina subsalsa with high tolerance to salinity and hype-accumulation of phycocyanin.</title>
        <authorList>
            <person name="Pei H."/>
            <person name="Jiang L."/>
        </authorList>
    </citation>
    <scope>NUCLEOTIDE SEQUENCE [LARGE SCALE GENOMIC DNA]</scope>
    <source>
        <strain evidence="11 12">FACHB-351</strain>
    </source>
</reference>
<feature type="domain" description="Polypeptide-transport-associated ShlB-type" evidence="10">
    <location>
        <begin position="303"/>
        <end position="368"/>
    </location>
</feature>
<evidence type="ECO:0000256" key="5">
    <source>
        <dbReference type="ARBA" id="ARBA00023237"/>
    </source>
</evidence>
<dbReference type="InterPro" id="IPR000184">
    <property type="entry name" value="Bac_surfAg_D15"/>
</dbReference>
<evidence type="ECO:0000259" key="8">
    <source>
        <dbReference type="Pfam" id="PF01103"/>
    </source>
</evidence>
<dbReference type="RefSeq" id="WP_407809946.1">
    <property type="nucleotide sequence ID" value="NZ_JAIHOM010000030.1"/>
</dbReference>
<proteinExistence type="predicted"/>
<evidence type="ECO:0000256" key="3">
    <source>
        <dbReference type="ARBA" id="ARBA00022729"/>
    </source>
</evidence>
<comment type="subcellular location">
    <subcellularLocation>
        <location evidence="1">Membrane</location>
    </subcellularLocation>
</comment>
<dbReference type="PANTHER" id="PTHR12815">
    <property type="entry name" value="SORTING AND ASSEMBLY MACHINERY SAMM50 PROTEIN FAMILY MEMBER"/>
    <property type="match status" value="1"/>
</dbReference>
<name>A0ABT3L3W8_9CYAN</name>
<dbReference type="Pfam" id="PF08479">
    <property type="entry name" value="POTRA_2"/>
    <property type="match status" value="1"/>
</dbReference>
<dbReference type="InterPro" id="IPR010827">
    <property type="entry name" value="BamA/TamA_POTRA"/>
</dbReference>
<dbReference type="InterPro" id="IPR013686">
    <property type="entry name" value="Polypept-transport_assoc_ShlB"/>
</dbReference>
<keyword evidence="5" id="KW-0998">Cell outer membrane</keyword>
<keyword evidence="4" id="KW-0472">Membrane</keyword>
<evidence type="ECO:0000259" key="9">
    <source>
        <dbReference type="Pfam" id="PF07244"/>
    </source>
</evidence>
<feature type="compositionally biased region" description="Polar residues" evidence="6">
    <location>
        <begin position="139"/>
        <end position="154"/>
    </location>
</feature>
<keyword evidence="2" id="KW-0812">Transmembrane</keyword>
<dbReference type="Pfam" id="PF01103">
    <property type="entry name" value="Omp85"/>
    <property type="match status" value="1"/>
</dbReference>
<evidence type="ECO:0000256" key="7">
    <source>
        <dbReference type="SAM" id="SignalP"/>
    </source>
</evidence>
<dbReference type="PANTHER" id="PTHR12815:SF47">
    <property type="entry name" value="TRANSLOCATION AND ASSEMBLY MODULE SUBUNIT TAMA"/>
    <property type="match status" value="1"/>
</dbReference>
<keyword evidence="12" id="KW-1185">Reference proteome</keyword>
<organism evidence="11 12">
    <name type="scientific">Spirulina subsalsa FACHB-351</name>
    <dbReference type="NCBI Taxonomy" id="234711"/>
    <lineage>
        <taxon>Bacteria</taxon>
        <taxon>Bacillati</taxon>
        <taxon>Cyanobacteriota</taxon>
        <taxon>Cyanophyceae</taxon>
        <taxon>Spirulinales</taxon>
        <taxon>Spirulinaceae</taxon>
        <taxon>Spirulina</taxon>
    </lineage>
</organism>
<dbReference type="Gene3D" id="2.40.160.50">
    <property type="entry name" value="membrane protein fhac: a member of the omp85/tpsb transporter family"/>
    <property type="match status" value="1"/>
</dbReference>
<dbReference type="Proteomes" id="UP001526426">
    <property type="component" value="Unassembled WGS sequence"/>
</dbReference>